<organism evidence="2 3">
    <name type="scientific">Alicyclobacillus acidoterrestris (strain ATCC 49025 / DSM 3922 / CIP 106132 / NCIMB 13137 / GD3B)</name>
    <dbReference type="NCBI Taxonomy" id="1356854"/>
    <lineage>
        <taxon>Bacteria</taxon>
        <taxon>Bacillati</taxon>
        <taxon>Bacillota</taxon>
        <taxon>Bacilli</taxon>
        <taxon>Bacillales</taxon>
        <taxon>Alicyclobacillaceae</taxon>
        <taxon>Alicyclobacillus</taxon>
    </lineage>
</organism>
<dbReference type="GO" id="GO:0006508">
    <property type="term" value="P:proteolysis"/>
    <property type="evidence" value="ECO:0007669"/>
    <property type="project" value="InterPro"/>
</dbReference>
<feature type="compositionally biased region" description="Polar residues" evidence="1">
    <location>
        <begin position="302"/>
        <end position="331"/>
    </location>
</feature>
<dbReference type="SUPFAM" id="SSF49899">
    <property type="entry name" value="Concanavalin A-like lectins/glucanases"/>
    <property type="match status" value="1"/>
</dbReference>
<dbReference type="OrthoDB" id="2376230at2"/>
<dbReference type="EMBL" id="CP080467">
    <property type="protein sequence ID" value="UNO48327.1"/>
    <property type="molecule type" value="Genomic_DNA"/>
</dbReference>
<evidence type="ECO:0000256" key="1">
    <source>
        <dbReference type="SAM" id="MobiDB-lite"/>
    </source>
</evidence>
<feature type="region of interest" description="Disordered" evidence="1">
    <location>
        <begin position="57"/>
        <end position="99"/>
    </location>
</feature>
<keyword evidence="3" id="KW-1185">Reference proteome</keyword>
<dbReference type="Proteomes" id="UP000829401">
    <property type="component" value="Chromosome"/>
</dbReference>
<feature type="region of interest" description="Disordered" evidence="1">
    <location>
        <begin position="302"/>
        <end position="348"/>
    </location>
</feature>
<dbReference type="InterPro" id="IPR013320">
    <property type="entry name" value="ConA-like_dom_sf"/>
</dbReference>
<accession>A0A9E6ZEM3</accession>
<dbReference type="Pfam" id="PF01828">
    <property type="entry name" value="Peptidase_A4"/>
    <property type="match status" value="1"/>
</dbReference>
<dbReference type="InterPro" id="IPR000250">
    <property type="entry name" value="Peptidase_G1"/>
</dbReference>
<dbReference type="InterPro" id="IPR038656">
    <property type="entry name" value="Peptidase_G1_sf"/>
</dbReference>
<name>A0A9E6ZEM3_ALIAG</name>
<evidence type="ECO:0000313" key="3">
    <source>
        <dbReference type="Proteomes" id="UP000829401"/>
    </source>
</evidence>
<proteinExistence type="predicted"/>
<feature type="compositionally biased region" description="Low complexity" evidence="1">
    <location>
        <begin position="71"/>
        <end position="83"/>
    </location>
</feature>
<reference evidence="3" key="1">
    <citation type="journal article" date="2022" name="G3 (Bethesda)">
        <title>Unveiling the complete genome sequence of Alicyclobacillus acidoterrestris DSM 3922T, a taint-producing strain.</title>
        <authorList>
            <person name="Leonardo I.C."/>
            <person name="Barreto Crespo M.T."/>
            <person name="Gaspar F.B."/>
        </authorList>
    </citation>
    <scope>NUCLEOTIDE SEQUENCE [LARGE SCALE GENOMIC DNA]</scope>
    <source>
        <strain evidence="3">DSM 3922</strain>
    </source>
</reference>
<protein>
    <submittedName>
        <fullName evidence="2">G1 family endopeptidase</fullName>
    </submittedName>
</protein>
<dbReference type="KEGG" id="aaco:K1I37_16880"/>
<evidence type="ECO:0000313" key="2">
    <source>
        <dbReference type="EMBL" id="UNO48327.1"/>
    </source>
</evidence>
<sequence>MNNKSRVVALMVTLSAAGLVTTGIYHFGKGTNGTVVDTSQGSAGFVLSRSQFTPMTWTDSRRANGAPFGNGYSTSPRSSTTSSGGTGGNGSYFDTVSGDVPTGTQASENWAGYVATPQTSAKAFTSVHGSWTVPTLETTSNQGVAAQWVGLGGVNSDDLLQVGTIEQVEDGQVVNTVFWEKLPSAAKTVMTVEAGSTIDASVKQASGTTWDVVVTVTSPDGQTQTKTIPVTLNASYEKGIGTSAEWISEDPSTTNGELYPLANAGTVAFSEATVDGGAINAETNDVVPMAVVTQQGQVLISPSQLGSDGESFSTTTLATSTGDGDSGQFSTRSRRHHGFTPIPGGTPWAQGMGSHLGYAWR</sequence>
<dbReference type="RefSeq" id="WP_161624359.1">
    <property type="nucleotide sequence ID" value="NZ_AURB01000141.1"/>
</dbReference>
<dbReference type="Gene3D" id="2.60.120.700">
    <property type="entry name" value="Peptidase G1"/>
    <property type="match status" value="1"/>
</dbReference>
<dbReference type="AlphaFoldDB" id="A0A9E6ZEM3"/>
<gene>
    <name evidence="2" type="ORF">K1I37_16880</name>
</gene>
<dbReference type="CDD" id="cd13426">
    <property type="entry name" value="Peptidase_G1"/>
    <property type="match status" value="1"/>
</dbReference>
<dbReference type="GO" id="GO:0070007">
    <property type="term" value="F:glutamic-type endopeptidase activity"/>
    <property type="evidence" value="ECO:0007669"/>
    <property type="project" value="InterPro"/>
</dbReference>